<reference evidence="3" key="1">
    <citation type="submission" date="2012-12" db="EMBL/GenBank/DDBJ databases">
        <authorList>
            <person name="Hellsten U."/>
            <person name="Grimwood J."/>
            <person name="Chapman J.A."/>
            <person name="Shapiro H."/>
            <person name="Aerts A."/>
            <person name="Otillar R.P."/>
            <person name="Terry A.Y."/>
            <person name="Boore J.L."/>
            <person name="Simakov O."/>
            <person name="Marletaz F."/>
            <person name="Cho S.-J."/>
            <person name="Edsinger-Gonzales E."/>
            <person name="Havlak P."/>
            <person name="Kuo D.-H."/>
            <person name="Larsson T."/>
            <person name="Lv J."/>
            <person name="Arendt D."/>
            <person name="Savage R."/>
            <person name="Osoegawa K."/>
            <person name="de Jong P."/>
            <person name="Lindberg D.R."/>
            <person name="Seaver E.C."/>
            <person name="Weisblat D.A."/>
            <person name="Putnam N.H."/>
            <person name="Grigoriev I.V."/>
            <person name="Rokhsar D.S."/>
        </authorList>
    </citation>
    <scope>NUCLEOTIDE SEQUENCE</scope>
    <source>
        <strain evidence="3">I ESC-2004</strain>
    </source>
</reference>
<dbReference type="OrthoDB" id="274752at2759"/>
<proteinExistence type="predicted"/>
<dbReference type="InterPro" id="IPR039193">
    <property type="entry name" value="Ribosomal_uS17m_metazoa"/>
</dbReference>
<feature type="non-terminal residue" evidence="1">
    <location>
        <position position="1"/>
    </location>
</feature>
<dbReference type="STRING" id="283909.R7TTF6"/>
<dbReference type="InterPro" id="IPR012340">
    <property type="entry name" value="NA-bd_OB-fold"/>
</dbReference>
<evidence type="ECO:0000313" key="3">
    <source>
        <dbReference type="Proteomes" id="UP000014760"/>
    </source>
</evidence>
<keyword evidence="3" id="KW-1185">Reference proteome</keyword>
<dbReference type="EMBL" id="KB308724">
    <property type="protein sequence ID" value="ELT96882.1"/>
    <property type="molecule type" value="Genomic_DNA"/>
</dbReference>
<dbReference type="GO" id="GO:0005763">
    <property type="term" value="C:mitochondrial small ribosomal subunit"/>
    <property type="evidence" value="ECO:0007669"/>
    <property type="project" value="InterPro"/>
</dbReference>
<dbReference type="AlphaFoldDB" id="R7TTF6"/>
<dbReference type="GO" id="GO:0032543">
    <property type="term" value="P:mitochondrial translation"/>
    <property type="evidence" value="ECO:0007669"/>
    <property type="project" value="TreeGrafter"/>
</dbReference>
<dbReference type="HOGENOM" id="CLU_073626_5_2_1"/>
<evidence type="ECO:0000313" key="2">
    <source>
        <dbReference type="EnsemblMetazoa" id="CapteP40056"/>
    </source>
</evidence>
<reference evidence="2" key="3">
    <citation type="submission" date="2015-06" db="UniProtKB">
        <authorList>
            <consortium name="EnsemblMetazoa"/>
        </authorList>
    </citation>
    <scope>IDENTIFICATION</scope>
</reference>
<gene>
    <name evidence="1" type="ORF">CAPTEDRAFT_40056</name>
</gene>
<dbReference type="PANTHER" id="PTHR24088">
    <property type="entry name" value="28S RIBOSOMAL PROTEIN S17, MITOCHONDRIAL"/>
    <property type="match status" value="1"/>
</dbReference>
<dbReference type="EnsemblMetazoa" id="CapteT40056">
    <property type="protein sequence ID" value="CapteP40056"/>
    <property type="gene ID" value="CapteG40056"/>
</dbReference>
<dbReference type="PANTHER" id="PTHR24088:SF0">
    <property type="entry name" value="SMALL RIBOSOMAL SUBUNIT PROTEIN US17M"/>
    <property type="match status" value="1"/>
</dbReference>
<name>R7TTF6_CAPTE</name>
<dbReference type="SUPFAM" id="SSF50249">
    <property type="entry name" value="Nucleic acid-binding proteins"/>
    <property type="match status" value="1"/>
</dbReference>
<sequence>KVRVMKMELDPYLNMYFNKAKDFWCQDPSKQSKMHDIVLIKPLEEPMTATVHHYIHEPVFPLGNIRDPVTGRRCRGPDYID</sequence>
<dbReference type="GO" id="GO:0003735">
    <property type="term" value="F:structural constituent of ribosome"/>
    <property type="evidence" value="ECO:0007669"/>
    <property type="project" value="InterPro"/>
</dbReference>
<feature type="non-terminal residue" evidence="1">
    <location>
        <position position="81"/>
    </location>
</feature>
<dbReference type="Proteomes" id="UP000014760">
    <property type="component" value="Unassembled WGS sequence"/>
</dbReference>
<reference evidence="1 3" key="2">
    <citation type="journal article" date="2013" name="Nature">
        <title>Insights into bilaterian evolution from three spiralian genomes.</title>
        <authorList>
            <person name="Simakov O."/>
            <person name="Marletaz F."/>
            <person name="Cho S.J."/>
            <person name="Edsinger-Gonzales E."/>
            <person name="Havlak P."/>
            <person name="Hellsten U."/>
            <person name="Kuo D.H."/>
            <person name="Larsson T."/>
            <person name="Lv J."/>
            <person name="Arendt D."/>
            <person name="Savage R."/>
            <person name="Osoegawa K."/>
            <person name="de Jong P."/>
            <person name="Grimwood J."/>
            <person name="Chapman J.A."/>
            <person name="Shapiro H."/>
            <person name="Aerts A."/>
            <person name="Otillar R.P."/>
            <person name="Terry A.Y."/>
            <person name="Boore J.L."/>
            <person name="Grigoriev I.V."/>
            <person name="Lindberg D.R."/>
            <person name="Seaver E.C."/>
            <person name="Weisblat D.A."/>
            <person name="Putnam N.H."/>
            <person name="Rokhsar D.S."/>
        </authorList>
    </citation>
    <scope>NUCLEOTIDE SEQUENCE</scope>
    <source>
        <strain evidence="1 3">I ESC-2004</strain>
    </source>
</reference>
<organism evidence="1">
    <name type="scientific">Capitella teleta</name>
    <name type="common">Polychaete worm</name>
    <dbReference type="NCBI Taxonomy" id="283909"/>
    <lineage>
        <taxon>Eukaryota</taxon>
        <taxon>Metazoa</taxon>
        <taxon>Spiralia</taxon>
        <taxon>Lophotrochozoa</taxon>
        <taxon>Annelida</taxon>
        <taxon>Polychaeta</taxon>
        <taxon>Sedentaria</taxon>
        <taxon>Scolecida</taxon>
        <taxon>Capitellidae</taxon>
        <taxon>Capitella</taxon>
    </lineage>
</organism>
<evidence type="ECO:0000313" key="1">
    <source>
        <dbReference type="EMBL" id="ELT96882.1"/>
    </source>
</evidence>
<dbReference type="OMA" id="FLMAHYK"/>
<dbReference type="Gene3D" id="2.40.50.140">
    <property type="entry name" value="Nucleic acid-binding proteins"/>
    <property type="match status" value="1"/>
</dbReference>
<protein>
    <submittedName>
        <fullName evidence="1 2">Uncharacterized protein</fullName>
    </submittedName>
</protein>
<dbReference type="EMBL" id="AMQN01000262">
    <property type="status" value="NOT_ANNOTATED_CDS"/>
    <property type="molecule type" value="Genomic_DNA"/>
</dbReference>
<accession>R7TTF6</accession>